<dbReference type="Proteomes" id="UP000299102">
    <property type="component" value="Unassembled WGS sequence"/>
</dbReference>
<evidence type="ECO:0000313" key="1">
    <source>
        <dbReference type="EMBL" id="GBP05014.1"/>
    </source>
</evidence>
<dbReference type="AlphaFoldDB" id="A0A4C1SSV2"/>
<gene>
    <name evidence="1" type="ORF">EVAR_64233_1</name>
</gene>
<comment type="caution">
    <text evidence="1">The sequence shown here is derived from an EMBL/GenBank/DDBJ whole genome shotgun (WGS) entry which is preliminary data.</text>
</comment>
<reference evidence="1 2" key="1">
    <citation type="journal article" date="2019" name="Commun. Biol.">
        <title>The bagworm genome reveals a unique fibroin gene that provides high tensile strength.</title>
        <authorList>
            <person name="Kono N."/>
            <person name="Nakamura H."/>
            <person name="Ohtoshi R."/>
            <person name="Tomita M."/>
            <person name="Numata K."/>
            <person name="Arakawa K."/>
        </authorList>
    </citation>
    <scope>NUCLEOTIDE SEQUENCE [LARGE SCALE GENOMIC DNA]</scope>
</reference>
<protein>
    <submittedName>
        <fullName evidence="1">Uncharacterized protein</fullName>
    </submittedName>
</protein>
<organism evidence="1 2">
    <name type="scientific">Eumeta variegata</name>
    <name type="common">Bagworm moth</name>
    <name type="synonym">Eumeta japonica</name>
    <dbReference type="NCBI Taxonomy" id="151549"/>
    <lineage>
        <taxon>Eukaryota</taxon>
        <taxon>Metazoa</taxon>
        <taxon>Ecdysozoa</taxon>
        <taxon>Arthropoda</taxon>
        <taxon>Hexapoda</taxon>
        <taxon>Insecta</taxon>
        <taxon>Pterygota</taxon>
        <taxon>Neoptera</taxon>
        <taxon>Endopterygota</taxon>
        <taxon>Lepidoptera</taxon>
        <taxon>Glossata</taxon>
        <taxon>Ditrysia</taxon>
        <taxon>Tineoidea</taxon>
        <taxon>Psychidae</taxon>
        <taxon>Oiketicinae</taxon>
        <taxon>Eumeta</taxon>
    </lineage>
</organism>
<dbReference type="EMBL" id="BGZK01003848">
    <property type="protein sequence ID" value="GBP05014.1"/>
    <property type="molecule type" value="Genomic_DNA"/>
</dbReference>
<evidence type="ECO:0000313" key="2">
    <source>
        <dbReference type="Proteomes" id="UP000299102"/>
    </source>
</evidence>
<name>A0A4C1SSV2_EUMVA</name>
<keyword evidence="2" id="KW-1185">Reference proteome</keyword>
<sequence length="160" mass="17870">MLYEDGKRKGSVPASTVDMHRVRVRNRASGGSDVAVRQSGPHLCMRIDATAIRRRDRTRQPVTTPQLVTPLESVKQTSCNGDFGYRRVSPAPRIASSRCARFLWSADFCSVAAVNNGQRFLLSDFIKPSLQDDGWLVNGCTTPTAFYGWCIRCTHRSICF</sequence>
<accession>A0A4C1SSV2</accession>
<proteinExistence type="predicted"/>